<comment type="caution">
    <text evidence="2">The sequence shown here is derived from an EMBL/GenBank/DDBJ whole genome shotgun (WGS) entry which is preliminary data.</text>
</comment>
<protein>
    <submittedName>
        <fullName evidence="2">DUF881 domain-containing protein</fullName>
    </submittedName>
</protein>
<accession>A0A3N0CBW3</accession>
<dbReference type="Proteomes" id="UP000267128">
    <property type="component" value="Unassembled WGS sequence"/>
</dbReference>
<name>A0A3N0CBW3_9ACTN</name>
<proteinExistence type="inferred from homology"/>
<evidence type="ECO:0000256" key="1">
    <source>
        <dbReference type="ARBA" id="ARBA00009108"/>
    </source>
</evidence>
<dbReference type="Gene3D" id="3.30.70.1880">
    <property type="entry name" value="Protein of unknown function DUF881"/>
    <property type="match status" value="1"/>
</dbReference>
<comment type="similarity">
    <text evidence="1">Belongs to the UPF0749 family.</text>
</comment>
<dbReference type="PANTHER" id="PTHR37313">
    <property type="entry name" value="UPF0749 PROTEIN RV1825"/>
    <property type="match status" value="1"/>
</dbReference>
<evidence type="ECO:0000313" key="2">
    <source>
        <dbReference type="EMBL" id="RNL60789.1"/>
    </source>
</evidence>
<dbReference type="InterPro" id="IPR010273">
    <property type="entry name" value="DUF881"/>
</dbReference>
<dbReference type="RefSeq" id="WP_123229542.1">
    <property type="nucleotide sequence ID" value="NZ_RJSE01000009.1"/>
</dbReference>
<dbReference type="EMBL" id="RJSE01000009">
    <property type="protein sequence ID" value="RNL60789.1"/>
    <property type="molecule type" value="Genomic_DNA"/>
</dbReference>
<dbReference type="OrthoDB" id="3214641at2"/>
<sequence>MTTGRNESLARWRDLLRFRFRGRWRPAAVAMFVFAGALFVTTSVNSKGLDLRAASITDLDHVVRSERIHANDLQNRVASLNGEVGRLTRLVDNAQVEELQRQVDELREPAGFAPVRGPGLTVVLDDAPKNLIKAAYEPGGITPDELVVHQQDIQAVVNALWAGGAEAMTIQGERVISTTGIKCVGNTVILHGVNYSPPYRISAIGSVSDLYASLDNSVYVDAYKTFVDAYQLGYEVTPSISLEFGGYTGTSALKYAVPGTPDQPSRG</sequence>
<reference evidence="2 3" key="1">
    <citation type="submission" date="2018-11" db="EMBL/GenBank/DDBJ databases">
        <authorList>
            <person name="Li F."/>
        </authorList>
    </citation>
    <scope>NUCLEOTIDE SEQUENCE [LARGE SCALE GENOMIC DNA]</scope>
    <source>
        <strain evidence="2 3">Gsoil 097</strain>
    </source>
</reference>
<evidence type="ECO:0000313" key="3">
    <source>
        <dbReference type="Proteomes" id="UP000267128"/>
    </source>
</evidence>
<dbReference type="Pfam" id="PF05949">
    <property type="entry name" value="DUF881"/>
    <property type="match status" value="1"/>
</dbReference>
<organism evidence="2 3">
    <name type="scientific">Nocardioides marmoriginsengisoli</name>
    <dbReference type="NCBI Taxonomy" id="661483"/>
    <lineage>
        <taxon>Bacteria</taxon>
        <taxon>Bacillati</taxon>
        <taxon>Actinomycetota</taxon>
        <taxon>Actinomycetes</taxon>
        <taxon>Propionibacteriales</taxon>
        <taxon>Nocardioidaceae</taxon>
        <taxon>Nocardioides</taxon>
    </lineage>
</organism>
<dbReference type="AlphaFoldDB" id="A0A3N0CBW3"/>
<dbReference type="GO" id="GO:0005886">
    <property type="term" value="C:plasma membrane"/>
    <property type="evidence" value="ECO:0007669"/>
    <property type="project" value="TreeGrafter"/>
</dbReference>
<gene>
    <name evidence="2" type="ORF">EFK50_21090</name>
</gene>
<dbReference type="PANTHER" id="PTHR37313:SF4">
    <property type="entry name" value="CONSERVED MEMBRANE PROTEIN-RELATED"/>
    <property type="match status" value="1"/>
</dbReference>
<keyword evidence="3" id="KW-1185">Reference proteome</keyword>